<dbReference type="Proteomes" id="UP000308600">
    <property type="component" value="Unassembled WGS sequence"/>
</dbReference>
<evidence type="ECO:0000313" key="1">
    <source>
        <dbReference type="EMBL" id="TFK59502.1"/>
    </source>
</evidence>
<reference evidence="1 2" key="1">
    <citation type="journal article" date="2019" name="Nat. Ecol. Evol.">
        <title>Megaphylogeny resolves global patterns of mushroom evolution.</title>
        <authorList>
            <person name="Varga T."/>
            <person name="Krizsan K."/>
            <person name="Foldi C."/>
            <person name="Dima B."/>
            <person name="Sanchez-Garcia M."/>
            <person name="Sanchez-Ramirez S."/>
            <person name="Szollosi G.J."/>
            <person name="Szarkandi J.G."/>
            <person name="Papp V."/>
            <person name="Albert L."/>
            <person name="Andreopoulos W."/>
            <person name="Angelini C."/>
            <person name="Antonin V."/>
            <person name="Barry K.W."/>
            <person name="Bougher N.L."/>
            <person name="Buchanan P."/>
            <person name="Buyck B."/>
            <person name="Bense V."/>
            <person name="Catcheside P."/>
            <person name="Chovatia M."/>
            <person name="Cooper J."/>
            <person name="Damon W."/>
            <person name="Desjardin D."/>
            <person name="Finy P."/>
            <person name="Geml J."/>
            <person name="Haridas S."/>
            <person name="Hughes K."/>
            <person name="Justo A."/>
            <person name="Karasinski D."/>
            <person name="Kautmanova I."/>
            <person name="Kiss B."/>
            <person name="Kocsube S."/>
            <person name="Kotiranta H."/>
            <person name="LaButti K.M."/>
            <person name="Lechner B.E."/>
            <person name="Liimatainen K."/>
            <person name="Lipzen A."/>
            <person name="Lukacs Z."/>
            <person name="Mihaltcheva S."/>
            <person name="Morgado L.N."/>
            <person name="Niskanen T."/>
            <person name="Noordeloos M.E."/>
            <person name="Ohm R.A."/>
            <person name="Ortiz-Santana B."/>
            <person name="Ovrebo C."/>
            <person name="Racz N."/>
            <person name="Riley R."/>
            <person name="Savchenko A."/>
            <person name="Shiryaev A."/>
            <person name="Soop K."/>
            <person name="Spirin V."/>
            <person name="Szebenyi C."/>
            <person name="Tomsovsky M."/>
            <person name="Tulloss R.E."/>
            <person name="Uehling J."/>
            <person name="Grigoriev I.V."/>
            <person name="Vagvolgyi C."/>
            <person name="Papp T."/>
            <person name="Martin F.M."/>
            <person name="Miettinen O."/>
            <person name="Hibbett D.S."/>
            <person name="Nagy L.G."/>
        </authorList>
    </citation>
    <scope>NUCLEOTIDE SEQUENCE [LARGE SCALE GENOMIC DNA]</scope>
    <source>
        <strain evidence="1 2">NL-1719</strain>
    </source>
</reference>
<keyword evidence="2" id="KW-1185">Reference proteome</keyword>
<accession>A0ACD3A1L1</accession>
<dbReference type="EMBL" id="ML208960">
    <property type="protein sequence ID" value="TFK59502.1"/>
    <property type="molecule type" value="Genomic_DNA"/>
</dbReference>
<sequence>MPSLRHDGSRLWSDLGAISIRQREIKNTYSRMTTFSSDVNVDNKTFLSGAHDQRPRLHALRKTFLRVPPYLQHNYHTPPPLAPPRSPGATLIVLPRRTLTLSTPSTTHHHNQRRTTMARVPDSFGYTHHQDQRREMLFCVPPFPPVLQPTRSAPKDAGPCSALATTATTKVLCTPPRPVSFDAGLRCPFALVLPPAPPPVSKDVGVYLLVYATQPIGPRRPGPTFEDAGRFVHYAHHHDQGVVFSFLCEHAKPMSGCWLYSWHDIWEVRLTGWEVGRERKVESVITTTK</sequence>
<gene>
    <name evidence="1" type="ORF">BDN72DRAFT_865098</name>
</gene>
<proteinExistence type="predicted"/>
<name>A0ACD3A1L1_9AGAR</name>
<organism evidence="1 2">
    <name type="scientific">Pluteus cervinus</name>
    <dbReference type="NCBI Taxonomy" id="181527"/>
    <lineage>
        <taxon>Eukaryota</taxon>
        <taxon>Fungi</taxon>
        <taxon>Dikarya</taxon>
        <taxon>Basidiomycota</taxon>
        <taxon>Agaricomycotina</taxon>
        <taxon>Agaricomycetes</taxon>
        <taxon>Agaricomycetidae</taxon>
        <taxon>Agaricales</taxon>
        <taxon>Pluteineae</taxon>
        <taxon>Pluteaceae</taxon>
        <taxon>Pluteus</taxon>
    </lineage>
</organism>
<protein>
    <submittedName>
        <fullName evidence="1">Uncharacterized protein</fullName>
    </submittedName>
</protein>
<evidence type="ECO:0000313" key="2">
    <source>
        <dbReference type="Proteomes" id="UP000308600"/>
    </source>
</evidence>